<evidence type="ECO:0000256" key="6">
    <source>
        <dbReference type="ARBA" id="ARBA00023170"/>
    </source>
</evidence>
<dbReference type="Gene3D" id="1.20.1070.10">
    <property type="entry name" value="Rhodopsin 7-helix transmembrane proteins"/>
    <property type="match status" value="1"/>
</dbReference>
<dbReference type="OrthoDB" id="10006176at2759"/>
<protein>
    <recommendedName>
        <fullName evidence="9">G-protein coupled receptors family 1 profile domain-containing protein</fullName>
    </recommendedName>
</protein>
<organism evidence="11 12">
    <name type="scientific">Adineta ricciae</name>
    <name type="common">Rotifer</name>
    <dbReference type="NCBI Taxonomy" id="249248"/>
    <lineage>
        <taxon>Eukaryota</taxon>
        <taxon>Metazoa</taxon>
        <taxon>Spiralia</taxon>
        <taxon>Gnathifera</taxon>
        <taxon>Rotifera</taxon>
        <taxon>Eurotatoria</taxon>
        <taxon>Bdelloidea</taxon>
        <taxon>Adinetida</taxon>
        <taxon>Adinetidae</taxon>
        <taxon>Adineta</taxon>
    </lineage>
</organism>
<dbReference type="GO" id="GO:0004930">
    <property type="term" value="F:G protein-coupled receptor activity"/>
    <property type="evidence" value="ECO:0007669"/>
    <property type="project" value="UniProtKB-KW"/>
</dbReference>
<evidence type="ECO:0000256" key="8">
    <source>
        <dbReference type="SAM" id="Phobius"/>
    </source>
</evidence>
<dbReference type="AlphaFoldDB" id="A0A815LPA4"/>
<comment type="caution">
    <text evidence="11">The sequence shown here is derived from an EMBL/GenBank/DDBJ whole genome shotgun (WGS) entry which is preliminary data.</text>
</comment>
<keyword evidence="2 8" id="KW-0812">Transmembrane</keyword>
<comment type="subcellular location">
    <subcellularLocation>
        <location evidence="1">Membrane</location>
        <topology evidence="1">Multi-pass membrane protein</topology>
    </subcellularLocation>
</comment>
<feature type="transmembrane region" description="Helical" evidence="8">
    <location>
        <begin position="227"/>
        <end position="247"/>
    </location>
</feature>
<keyword evidence="12" id="KW-1185">Reference proteome</keyword>
<proteinExistence type="predicted"/>
<keyword evidence="3 8" id="KW-1133">Transmembrane helix</keyword>
<name>A0A815LPA4_ADIRI</name>
<feature type="domain" description="G-protein coupled receptors family 1 profile" evidence="9">
    <location>
        <begin position="31"/>
        <end position="289"/>
    </location>
</feature>
<keyword evidence="6" id="KW-0675">Receptor</keyword>
<dbReference type="PANTHER" id="PTHR24243:SF230">
    <property type="entry name" value="G-PROTEIN COUPLED RECEPTORS FAMILY 1 PROFILE DOMAIN-CONTAINING PROTEIN"/>
    <property type="match status" value="1"/>
</dbReference>
<keyword evidence="5 8" id="KW-0472">Membrane</keyword>
<sequence>MCDSTAALLSTIAPLVTIYLGFPVLFLGFVGNLLSLLVFLSLETFRQSSCAFYLTMASFINTFHLFTGLLTFIAINGIGDSWLNASLIYCKFRQYFAQVCIMMSMSCMCLATIDQFLATQSNVRWYRFNNVKLARYIFLSLLLCLVFLLIPYLIYYNHIISVSTGKIVCAITNAIFSKYSDYAQSLFVLIIIPMSIMTVFGLLAYRNVQNISYRTIPLVRRELDKQLTSMVLVQVFYNIPVMTPMLIATFYNGVVGSTLNACDRIKMGITINLCILWYYLFAVGAFYIYVSVSKRFRQQLIYVLFNMLWEQFRRRCKHNLVEPQKQ</sequence>
<evidence type="ECO:0000313" key="12">
    <source>
        <dbReference type="Proteomes" id="UP000663828"/>
    </source>
</evidence>
<feature type="transmembrane region" description="Helical" evidence="8">
    <location>
        <begin position="267"/>
        <end position="290"/>
    </location>
</feature>
<dbReference type="InterPro" id="IPR017452">
    <property type="entry name" value="GPCR_Rhodpsn_7TM"/>
</dbReference>
<accession>A0A815LPA4</accession>
<reference evidence="11" key="1">
    <citation type="submission" date="2021-02" db="EMBL/GenBank/DDBJ databases">
        <authorList>
            <person name="Nowell W R."/>
        </authorList>
    </citation>
    <scope>NUCLEOTIDE SEQUENCE</scope>
</reference>
<evidence type="ECO:0000256" key="4">
    <source>
        <dbReference type="ARBA" id="ARBA00023040"/>
    </source>
</evidence>
<keyword evidence="7" id="KW-0807">Transducer</keyword>
<dbReference type="Proteomes" id="UP000663828">
    <property type="component" value="Unassembled WGS sequence"/>
</dbReference>
<dbReference type="EMBL" id="CAJNOJ010000132">
    <property type="protein sequence ID" value="CAF1173242.1"/>
    <property type="molecule type" value="Genomic_DNA"/>
</dbReference>
<evidence type="ECO:0000313" key="10">
    <source>
        <dbReference type="EMBL" id="CAF1173242.1"/>
    </source>
</evidence>
<evidence type="ECO:0000256" key="7">
    <source>
        <dbReference type="ARBA" id="ARBA00023224"/>
    </source>
</evidence>
<dbReference type="EMBL" id="CAJNOR010003425">
    <property type="protein sequence ID" value="CAF1412623.1"/>
    <property type="molecule type" value="Genomic_DNA"/>
</dbReference>
<feature type="transmembrane region" description="Helical" evidence="8">
    <location>
        <begin position="186"/>
        <end position="206"/>
    </location>
</feature>
<evidence type="ECO:0000256" key="5">
    <source>
        <dbReference type="ARBA" id="ARBA00023136"/>
    </source>
</evidence>
<dbReference type="SUPFAM" id="SSF81321">
    <property type="entry name" value="Family A G protein-coupled receptor-like"/>
    <property type="match status" value="1"/>
</dbReference>
<dbReference type="PROSITE" id="PS50262">
    <property type="entry name" value="G_PROTEIN_RECEP_F1_2"/>
    <property type="match status" value="1"/>
</dbReference>
<evidence type="ECO:0000259" key="9">
    <source>
        <dbReference type="PROSITE" id="PS50262"/>
    </source>
</evidence>
<dbReference type="GO" id="GO:0005886">
    <property type="term" value="C:plasma membrane"/>
    <property type="evidence" value="ECO:0007669"/>
    <property type="project" value="TreeGrafter"/>
</dbReference>
<keyword evidence="4" id="KW-0297">G-protein coupled receptor</keyword>
<evidence type="ECO:0000313" key="11">
    <source>
        <dbReference type="EMBL" id="CAF1412623.1"/>
    </source>
</evidence>
<dbReference type="PANTHER" id="PTHR24243">
    <property type="entry name" value="G-PROTEIN COUPLED RECEPTOR"/>
    <property type="match status" value="1"/>
</dbReference>
<evidence type="ECO:0000256" key="1">
    <source>
        <dbReference type="ARBA" id="ARBA00004141"/>
    </source>
</evidence>
<gene>
    <name evidence="10" type="ORF">EDS130_LOCUS23810</name>
    <name evidence="11" type="ORF">XAT740_LOCUS34756</name>
</gene>
<dbReference type="InterPro" id="IPR000276">
    <property type="entry name" value="GPCR_Rhodpsn"/>
</dbReference>
<evidence type="ECO:0000256" key="3">
    <source>
        <dbReference type="ARBA" id="ARBA00022989"/>
    </source>
</evidence>
<feature type="transmembrane region" description="Helical" evidence="8">
    <location>
        <begin position="95"/>
        <end position="113"/>
    </location>
</feature>
<evidence type="ECO:0000256" key="2">
    <source>
        <dbReference type="ARBA" id="ARBA00022692"/>
    </source>
</evidence>
<dbReference type="Proteomes" id="UP000663852">
    <property type="component" value="Unassembled WGS sequence"/>
</dbReference>
<dbReference type="Pfam" id="PF00001">
    <property type="entry name" value="7tm_1"/>
    <property type="match status" value="1"/>
</dbReference>
<feature type="transmembrane region" description="Helical" evidence="8">
    <location>
        <begin position="18"/>
        <end position="40"/>
    </location>
</feature>
<feature type="transmembrane region" description="Helical" evidence="8">
    <location>
        <begin position="52"/>
        <end position="75"/>
    </location>
</feature>
<feature type="transmembrane region" description="Helical" evidence="8">
    <location>
        <begin position="133"/>
        <end position="155"/>
    </location>
</feature>